<keyword evidence="5" id="KW-0830">Ubiquinone</keyword>
<dbReference type="SUPFAM" id="SSF51905">
    <property type="entry name" value="FAD/NAD(P)-binding domain"/>
    <property type="match status" value="1"/>
</dbReference>
<name>A0A178XXF2_9HYPH</name>
<evidence type="ECO:0000256" key="2">
    <source>
        <dbReference type="ARBA" id="ARBA00022630"/>
    </source>
</evidence>
<evidence type="ECO:0000313" key="6">
    <source>
        <dbReference type="Proteomes" id="UP000094025"/>
    </source>
</evidence>
<dbReference type="OrthoDB" id="9786503at2"/>
<dbReference type="PANTHER" id="PTHR48105">
    <property type="entry name" value="THIOREDOXIN REDUCTASE 1-RELATED-RELATED"/>
    <property type="match status" value="1"/>
</dbReference>
<keyword evidence="6" id="KW-1185">Reference proteome</keyword>
<evidence type="ECO:0000259" key="4">
    <source>
        <dbReference type="Pfam" id="PF07992"/>
    </source>
</evidence>
<protein>
    <recommendedName>
        <fullName evidence="1">Thioredoxin reductase</fullName>
    </recommendedName>
</protein>
<evidence type="ECO:0000313" key="5">
    <source>
        <dbReference type="EMBL" id="OAP39960.1"/>
    </source>
</evidence>
<dbReference type="InterPro" id="IPR036188">
    <property type="entry name" value="FAD/NAD-bd_sf"/>
</dbReference>
<feature type="domain" description="FAD/NAD(P)-binding" evidence="4">
    <location>
        <begin position="7"/>
        <end position="284"/>
    </location>
</feature>
<dbReference type="Pfam" id="PF07992">
    <property type="entry name" value="Pyr_redox_2"/>
    <property type="match status" value="1"/>
</dbReference>
<dbReference type="AlphaFoldDB" id="A0A178XXF2"/>
<accession>A0A178XXF2</accession>
<reference evidence="5 6" key="1">
    <citation type="journal article" date="2016" name="Int. J. Syst. Evol. Microbiol.">
        <title>Ensifer glycinis sp. nov., an novel rhizobial species associated with Glycine spp.</title>
        <authorList>
            <person name="Yan H."/>
            <person name="Yan J."/>
            <person name="Sui X.H."/>
            <person name="Wang E.T."/>
            <person name="Chen W.X."/>
            <person name="Zhang X.X."/>
            <person name="Chen W.F."/>
        </authorList>
    </citation>
    <scope>NUCLEOTIDE SEQUENCE [LARGE SCALE GENOMIC DNA]</scope>
    <source>
        <strain evidence="5 6">CCBAU 23380</strain>
    </source>
</reference>
<gene>
    <name evidence="5" type="ORF">AU381_10480</name>
</gene>
<dbReference type="RefSeq" id="WP_064242098.1">
    <property type="nucleotide sequence ID" value="NZ_LPUX01000055.1"/>
</dbReference>
<dbReference type="InterPro" id="IPR023753">
    <property type="entry name" value="FAD/NAD-binding_dom"/>
</dbReference>
<keyword evidence="3" id="KW-0560">Oxidoreductase</keyword>
<dbReference type="InterPro" id="IPR050097">
    <property type="entry name" value="Ferredoxin-NADP_redctase_2"/>
</dbReference>
<dbReference type="PRINTS" id="PR00368">
    <property type="entry name" value="FADPNR"/>
</dbReference>
<dbReference type="STRING" id="1472378.AU381_10480"/>
<proteinExistence type="predicted"/>
<comment type="caution">
    <text evidence="5">The sequence shown here is derived from an EMBL/GenBank/DDBJ whole genome shotgun (WGS) entry which is preliminary data.</text>
</comment>
<dbReference type="Proteomes" id="UP000094025">
    <property type="component" value="Unassembled WGS sequence"/>
</dbReference>
<keyword evidence="2" id="KW-0285">Flavoprotein</keyword>
<dbReference type="EMBL" id="LPUX01000055">
    <property type="protein sequence ID" value="OAP39960.1"/>
    <property type="molecule type" value="Genomic_DNA"/>
</dbReference>
<sequence>MRDNLIYDCIVVGGGPAGLAASVYLARLNRHVVVVDAGSSRASLIPRSYNHPAFPDGVPGQLLLDRMHDQARRFGVEHVAARADLLEQTGDGFQCRAAGRALQGRAVICATGLVDVLPPWPDARELVRNGNLRVCPICDGYEINGAPVVVIGNTRRAVREAAFLLSFTDDVTVATLGAEPEGLGPAEIEAPVRLVTARLARHRPAPEDRIALEFADGVTMEAVAVYSALGCSPQSVLARAIGAELDEEGRIPTDRHQRTNVRRFYAIGDVVTGLNQMGVAMAHGEIAAVTAHNDLAEAFGDT</sequence>
<evidence type="ECO:0000256" key="3">
    <source>
        <dbReference type="ARBA" id="ARBA00023002"/>
    </source>
</evidence>
<organism evidence="5 6">
    <name type="scientific">Sinorhizobium glycinis</name>
    <dbReference type="NCBI Taxonomy" id="1472378"/>
    <lineage>
        <taxon>Bacteria</taxon>
        <taxon>Pseudomonadati</taxon>
        <taxon>Pseudomonadota</taxon>
        <taxon>Alphaproteobacteria</taxon>
        <taxon>Hyphomicrobiales</taxon>
        <taxon>Rhizobiaceae</taxon>
        <taxon>Sinorhizobium/Ensifer group</taxon>
        <taxon>Sinorhizobium</taxon>
    </lineage>
</organism>
<dbReference type="GO" id="GO:0016491">
    <property type="term" value="F:oxidoreductase activity"/>
    <property type="evidence" value="ECO:0007669"/>
    <property type="project" value="UniProtKB-KW"/>
</dbReference>
<dbReference type="PRINTS" id="PR00469">
    <property type="entry name" value="PNDRDTASEII"/>
</dbReference>
<dbReference type="Gene3D" id="3.50.50.60">
    <property type="entry name" value="FAD/NAD(P)-binding domain"/>
    <property type="match status" value="2"/>
</dbReference>
<evidence type="ECO:0000256" key="1">
    <source>
        <dbReference type="ARBA" id="ARBA00018719"/>
    </source>
</evidence>